<keyword evidence="1" id="KW-0812">Transmembrane</keyword>
<protein>
    <submittedName>
        <fullName evidence="2">Uncharacterized protein</fullName>
    </submittedName>
</protein>
<dbReference type="EMBL" id="FRBX01000001">
    <property type="protein sequence ID" value="SHL35706.1"/>
    <property type="molecule type" value="Genomic_DNA"/>
</dbReference>
<feature type="transmembrane region" description="Helical" evidence="1">
    <location>
        <begin position="6"/>
        <end position="23"/>
    </location>
</feature>
<comment type="caution">
    <text evidence="2">The sequence shown here is derived from an EMBL/GenBank/DDBJ whole genome shotgun (WGS) entry which is preliminary data.</text>
</comment>
<keyword evidence="1" id="KW-1133">Transmembrane helix</keyword>
<keyword evidence="1" id="KW-0472">Membrane</keyword>
<evidence type="ECO:0000313" key="2">
    <source>
        <dbReference type="EMBL" id="SHL35706.1"/>
    </source>
</evidence>
<gene>
    <name evidence="2" type="ORF">SAMN05444387_0397</name>
</gene>
<feature type="transmembrane region" description="Helical" evidence="1">
    <location>
        <begin position="43"/>
        <end position="59"/>
    </location>
</feature>
<reference evidence="2 3" key="1">
    <citation type="submission" date="2016-11" db="EMBL/GenBank/DDBJ databases">
        <authorList>
            <person name="Varghese N."/>
            <person name="Submissions S."/>
        </authorList>
    </citation>
    <scope>NUCLEOTIDE SEQUENCE [LARGE SCALE GENOMIC DNA]</scope>
    <source>
        <strain evidence="2 3">DSM 6368</strain>
    </source>
</reference>
<keyword evidence="3" id="KW-1185">Reference proteome</keyword>
<name>A0ABY1IXY4_9FLAO</name>
<organism evidence="2 3">
    <name type="scientific">Flavobacterium pectinovorum</name>
    <dbReference type="NCBI Taxonomy" id="29533"/>
    <lineage>
        <taxon>Bacteria</taxon>
        <taxon>Pseudomonadati</taxon>
        <taxon>Bacteroidota</taxon>
        <taxon>Flavobacteriia</taxon>
        <taxon>Flavobacteriales</taxon>
        <taxon>Flavobacteriaceae</taxon>
        <taxon>Flavobacterium</taxon>
    </lineage>
</organism>
<sequence length="60" mass="7024">MFSSNLLIGIYVLLLILNGYFWYKYNQRATSDQKKKEGWNNYYSLATVFVLVLLAQKLGL</sequence>
<proteinExistence type="predicted"/>
<evidence type="ECO:0000313" key="3">
    <source>
        <dbReference type="Proteomes" id="UP000184216"/>
    </source>
</evidence>
<accession>A0ABY1IXY4</accession>
<dbReference type="Proteomes" id="UP000184216">
    <property type="component" value="Unassembled WGS sequence"/>
</dbReference>
<dbReference type="RefSeq" id="WP_089075950.1">
    <property type="nucleotide sequence ID" value="NZ_FRBX01000001.1"/>
</dbReference>
<evidence type="ECO:0000256" key="1">
    <source>
        <dbReference type="SAM" id="Phobius"/>
    </source>
</evidence>